<keyword evidence="16" id="KW-1185">Reference proteome</keyword>
<feature type="domain" description="PAS" evidence="14">
    <location>
        <begin position="295"/>
        <end position="365"/>
    </location>
</feature>
<dbReference type="InterPro" id="IPR011006">
    <property type="entry name" value="CheY-like_superfamily"/>
</dbReference>
<dbReference type="InterPro" id="IPR003594">
    <property type="entry name" value="HATPase_dom"/>
</dbReference>
<dbReference type="SUPFAM" id="SSF55874">
    <property type="entry name" value="ATPase domain of HSP90 chaperone/DNA topoisomerase II/histidine kinase"/>
    <property type="match status" value="1"/>
</dbReference>
<dbReference type="Proteomes" id="UP000606935">
    <property type="component" value="Unassembled WGS sequence"/>
</dbReference>
<evidence type="ECO:0000256" key="4">
    <source>
        <dbReference type="ARBA" id="ARBA00022679"/>
    </source>
</evidence>
<dbReference type="InterPro" id="IPR013767">
    <property type="entry name" value="PAS_fold"/>
</dbReference>
<dbReference type="Pfam" id="PF08448">
    <property type="entry name" value="PAS_4"/>
    <property type="match status" value="1"/>
</dbReference>
<evidence type="ECO:0000256" key="8">
    <source>
        <dbReference type="ARBA" id="ARBA00023012"/>
    </source>
</evidence>
<keyword evidence="5" id="KW-0547">Nucleotide-binding</keyword>
<evidence type="ECO:0000313" key="16">
    <source>
        <dbReference type="Proteomes" id="UP000606935"/>
    </source>
</evidence>
<keyword evidence="3 11" id="KW-0597">Phosphoprotein</keyword>
<dbReference type="InterPro" id="IPR001789">
    <property type="entry name" value="Sig_transdc_resp-reg_receiver"/>
</dbReference>
<organism evidence="15 16">
    <name type="scientific">Bowmanella pacifica</name>
    <dbReference type="NCBI Taxonomy" id="502051"/>
    <lineage>
        <taxon>Bacteria</taxon>
        <taxon>Pseudomonadati</taxon>
        <taxon>Pseudomonadota</taxon>
        <taxon>Gammaproteobacteria</taxon>
        <taxon>Alteromonadales</taxon>
        <taxon>Alteromonadaceae</taxon>
        <taxon>Bowmanella</taxon>
    </lineage>
</organism>
<dbReference type="PANTHER" id="PTHR43065:SF42">
    <property type="entry name" value="TWO-COMPONENT SENSOR PPRA"/>
    <property type="match status" value="1"/>
</dbReference>
<dbReference type="Gene3D" id="3.30.450.20">
    <property type="entry name" value="PAS domain"/>
    <property type="match status" value="2"/>
</dbReference>
<dbReference type="RefSeq" id="WP_188698868.1">
    <property type="nucleotide sequence ID" value="NZ_BMLS01000008.1"/>
</dbReference>
<dbReference type="NCBIfam" id="TIGR00229">
    <property type="entry name" value="sensory_box"/>
    <property type="match status" value="2"/>
</dbReference>
<dbReference type="SUPFAM" id="SSF52172">
    <property type="entry name" value="CheY-like"/>
    <property type="match status" value="1"/>
</dbReference>
<dbReference type="SMART" id="SM00448">
    <property type="entry name" value="REC"/>
    <property type="match status" value="1"/>
</dbReference>
<gene>
    <name evidence="15" type="ORF">GCM10010982_37250</name>
</gene>
<dbReference type="SMART" id="SM00388">
    <property type="entry name" value="HisKA"/>
    <property type="match status" value="1"/>
</dbReference>
<proteinExistence type="predicted"/>
<dbReference type="Gene3D" id="3.30.565.10">
    <property type="entry name" value="Histidine kinase-like ATPase, C-terminal domain"/>
    <property type="match status" value="1"/>
</dbReference>
<evidence type="ECO:0000256" key="1">
    <source>
        <dbReference type="ARBA" id="ARBA00000085"/>
    </source>
</evidence>
<feature type="domain" description="Response regulatory" evidence="13">
    <location>
        <begin position="683"/>
        <end position="798"/>
    </location>
</feature>
<evidence type="ECO:0000256" key="10">
    <source>
        <dbReference type="ARBA" id="ARBA00070616"/>
    </source>
</evidence>
<dbReference type="PANTHER" id="PTHR43065">
    <property type="entry name" value="SENSOR HISTIDINE KINASE"/>
    <property type="match status" value="1"/>
</dbReference>
<keyword evidence="7" id="KW-0067">ATP-binding</keyword>
<sequence>MDKAILTGRSSEPGSRSQLTESGLDLLELIRPLVDKGLIGTAVSQNTRALLQLFSFPLVWVTGCGKVKQVNSAASRLFGWENSEIDNELSILDWQEGNEISHFLHQLRDSQEGYHQQINLHLDATTTVTCKLSGIACAHGFQAYDALLLLEPYELPTINSLVLDLFEDNPVSIWIVERFHYHFLAANQASRVLLGMDIEQIRKTSLIELLQKQDRESFQTRLACVADDKSQQGTLGVWRINCQQAGEMVPKWLELLVNPLHYGGRQALAMIVLDVTSRVQAEQETLTWFRDISYQRTELEQILDSMVDAVITINEQGIVEHCNPSTQSLFGFSRAELVGQNIRMLMPQKTASEHDGYVSNYLRTGIAKIIGIGREVVAQHKDGSAISVRLTVSELPPGQDGKRRFLGCCHDLTMLKEQERQLLLSQKLGAVGSLANGVAHDFNNILGIISGYAELTQMELGELPGGQYQAKILSACGRAAVLTRKLLDFSSSKPGQEQVLSMANVLANMEEMLTEAVTRSVNLHYQIQDNLWSVKVDKGGLENVLLNLAINARQAMHEGGNIVLAVRNQMIGSLEAQSLDLRAGEYIQVSVIDNGCGMSEETKLHVFEPFFTTKGKDGTGLGLAQVYSFVRRSGGGVALESSVGQGTRFDLYFPRYYDEHEVDVPLVEPKTDPLIPVFRRSASILLVDDEKELLSITRAVLESAGYRVLQANTVEAALGLLKDQDVDLVLTDVVMPGRGGLYLAEQLESHYPAIKVQLITGFASEKSNPRLHDNHHYQKRLIKPVSAATLLKRIGELLSENIGLSSTTSG</sequence>
<dbReference type="SMART" id="SM00091">
    <property type="entry name" value="PAS"/>
    <property type="match status" value="3"/>
</dbReference>
<dbReference type="CDD" id="cd00130">
    <property type="entry name" value="PAS"/>
    <property type="match status" value="1"/>
</dbReference>
<dbReference type="InterPro" id="IPR005467">
    <property type="entry name" value="His_kinase_dom"/>
</dbReference>
<dbReference type="GO" id="GO:0005524">
    <property type="term" value="F:ATP binding"/>
    <property type="evidence" value="ECO:0007669"/>
    <property type="project" value="UniProtKB-KW"/>
</dbReference>
<dbReference type="PRINTS" id="PR00344">
    <property type="entry name" value="BCTRLSENSOR"/>
</dbReference>
<dbReference type="PROSITE" id="PS50110">
    <property type="entry name" value="RESPONSE_REGULATORY"/>
    <property type="match status" value="1"/>
</dbReference>
<keyword evidence="4" id="KW-0808">Transferase</keyword>
<evidence type="ECO:0000259" key="13">
    <source>
        <dbReference type="PROSITE" id="PS50110"/>
    </source>
</evidence>
<evidence type="ECO:0000256" key="6">
    <source>
        <dbReference type="ARBA" id="ARBA00022777"/>
    </source>
</evidence>
<keyword evidence="6" id="KW-0418">Kinase</keyword>
<dbReference type="Gene3D" id="3.40.50.2300">
    <property type="match status" value="1"/>
</dbReference>
<evidence type="ECO:0000256" key="9">
    <source>
        <dbReference type="ARBA" id="ARBA00059827"/>
    </source>
</evidence>
<dbReference type="FunFam" id="3.30.450.20:FF:000060">
    <property type="entry name" value="Sensor protein FixL"/>
    <property type="match status" value="1"/>
</dbReference>
<evidence type="ECO:0000259" key="14">
    <source>
        <dbReference type="PROSITE" id="PS50112"/>
    </source>
</evidence>
<dbReference type="CDD" id="cd00156">
    <property type="entry name" value="REC"/>
    <property type="match status" value="1"/>
</dbReference>
<dbReference type="Pfam" id="PF02518">
    <property type="entry name" value="HATPase_c"/>
    <property type="match status" value="1"/>
</dbReference>
<dbReference type="EC" id="2.7.13.3" evidence="2"/>
<feature type="modified residue" description="4-aspartylphosphate" evidence="11">
    <location>
        <position position="732"/>
    </location>
</feature>
<dbReference type="CDD" id="cd00082">
    <property type="entry name" value="HisKA"/>
    <property type="match status" value="1"/>
</dbReference>
<dbReference type="SMART" id="SM00387">
    <property type="entry name" value="HATPase_c"/>
    <property type="match status" value="1"/>
</dbReference>
<reference evidence="15" key="1">
    <citation type="journal article" date="2014" name="Int. J. Syst. Evol. Microbiol.">
        <title>Complete genome sequence of Corynebacterium casei LMG S-19264T (=DSM 44701T), isolated from a smear-ripened cheese.</title>
        <authorList>
            <consortium name="US DOE Joint Genome Institute (JGI-PGF)"/>
            <person name="Walter F."/>
            <person name="Albersmeier A."/>
            <person name="Kalinowski J."/>
            <person name="Ruckert C."/>
        </authorList>
    </citation>
    <scope>NUCLEOTIDE SEQUENCE</scope>
    <source>
        <strain evidence="15">CGMCC 1.7086</strain>
    </source>
</reference>
<evidence type="ECO:0000313" key="15">
    <source>
        <dbReference type="EMBL" id="GGO74434.1"/>
    </source>
</evidence>
<keyword evidence="8" id="KW-0902">Two-component regulatory system</keyword>
<evidence type="ECO:0000259" key="12">
    <source>
        <dbReference type="PROSITE" id="PS50109"/>
    </source>
</evidence>
<dbReference type="InterPro" id="IPR035965">
    <property type="entry name" value="PAS-like_dom_sf"/>
</dbReference>
<dbReference type="EMBL" id="BMLS01000008">
    <property type="protein sequence ID" value="GGO74434.1"/>
    <property type="molecule type" value="Genomic_DNA"/>
</dbReference>
<dbReference type="SUPFAM" id="SSF55785">
    <property type="entry name" value="PYP-like sensor domain (PAS domain)"/>
    <property type="match status" value="2"/>
</dbReference>
<dbReference type="SUPFAM" id="SSF47384">
    <property type="entry name" value="Homodimeric domain of signal transducing histidine kinase"/>
    <property type="match status" value="1"/>
</dbReference>
<comment type="function">
    <text evidence="9">Putative oxygen sensor; modulates the activity of FixJ, a transcriptional activator of nitrogen fixation fixK gene. FixL probably acts as a kinase that phosphorylates FixJ.</text>
</comment>
<dbReference type="Pfam" id="PF00989">
    <property type="entry name" value="PAS"/>
    <property type="match status" value="1"/>
</dbReference>
<evidence type="ECO:0000256" key="11">
    <source>
        <dbReference type="PROSITE-ProRule" id="PRU00169"/>
    </source>
</evidence>
<reference evidence="15" key="2">
    <citation type="submission" date="2020-09" db="EMBL/GenBank/DDBJ databases">
        <authorList>
            <person name="Sun Q."/>
            <person name="Zhou Y."/>
        </authorList>
    </citation>
    <scope>NUCLEOTIDE SEQUENCE</scope>
    <source>
        <strain evidence="15">CGMCC 1.7086</strain>
    </source>
</reference>
<evidence type="ECO:0000256" key="5">
    <source>
        <dbReference type="ARBA" id="ARBA00022741"/>
    </source>
</evidence>
<dbReference type="InterPro" id="IPR036890">
    <property type="entry name" value="HATPase_C_sf"/>
</dbReference>
<dbReference type="PROSITE" id="PS50112">
    <property type="entry name" value="PAS"/>
    <property type="match status" value="1"/>
</dbReference>
<protein>
    <recommendedName>
        <fullName evidence="10">Sensor protein FixL</fullName>
        <ecNumber evidence="2">2.7.13.3</ecNumber>
    </recommendedName>
</protein>
<comment type="caution">
    <text evidence="15">The sequence shown here is derived from an EMBL/GenBank/DDBJ whole genome shotgun (WGS) entry which is preliminary data.</text>
</comment>
<evidence type="ECO:0000256" key="7">
    <source>
        <dbReference type="ARBA" id="ARBA00022840"/>
    </source>
</evidence>
<dbReference type="InterPro" id="IPR003661">
    <property type="entry name" value="HisK_dim/P_dom"/>
</dbReference>
<dbReference type="InterPro" id="IPR000014">
    <property type="entry name" value="PAS"/>
</dbReference>
<dbReference type="AlphaFoldDB" id="A0A918DMV0"/>
<dbReference type="GO" id="GO:0000155">
    <property type="term" value="F:phosphorelay sensor kinase activity"/>
    <property type="evidence" value="ECO:0007669"/>
    <property type="project" value="InterPro"/>
</dbReference>
<accession>A0A918DMV0</accession>
<dbReference type="Gene3D" id="1.10.287.130">
    <property type="match status" value="1"/>
</dbReference>
<dbReference type="PROSITE" id="PS50109">
    <property type="entry name" value="HIS_KIN"/>
    <property type="match status" value="1"/>
</dbReference>
<evidence type="ECO:0000256" key="3">
    <source>
        <dbReference type="ARBA" id="ARBA00022553"/>
    </source>
</evidence>
<dbReference type="InterPro" id="IPR036097">
    <property type="entry name" value="HisK_dim/P_sf"/>
</dbReference>
<name>A0A918DMV0_9ALTE</name>
<comment type="catalytic activity">
    <reaction evidence="1">
        <text>ATP + protein L-histidine = ADP + protein N-phospho-L-histidine.</text>
        <dbReference type="EC" id="2.7.13.3"/>
    </reaction>
</comment>
<dbReference type="InterPro" id="IPR013656">
    <property type="entry name" value="PAS_4"/>
</dbReference>
<feature type="domain" description="Histidine kinase" evidence="12">
    <location>
        <begin position="437"/>
        <end position="657"/>
    </location>
</feature>
<dbReference type="Pfam" id="PF00072">
    <property type="entry name" value="Response_reg"/>
    <property type="match status" value="1"/>
</dbReference>
<dbReference type="InterPro" id="IPR004358">
    <property type="entry name" value="Sig_transdc_His_kin-like_C"/>
</dbReference>
<evidence type="ECO:0000256" key="2">
    <source>
        <dbReference type="ARBA" id="ARBA00012438"/>
    </source>
</evidence>